<proteinExistence type="predicted"/>
<keyword evidence="2" id="KW-1185">Reference proteome</keyword>
<organism evidence="1 2">
    <name type="scientific">Arctium lappa</name>
    <name type="common">Greater burdock</name>
    <name type="synonym">Lappa major</name>
    <dbReference type="NCBI Taxonomy" id="4217"/>
    <lineage>
        <taxon>Eukaryota</taxon>
        <taxon>Viridiplantae</taxon>
        <taxon>Streptophyta</taxon>
        <taxon>Embryophyta</taxon>
        <taxon>Tracheophyta</taxon>
        <taxon>Spermatophyta</taxon>
        <taxon>Magnoliopsida</taxon>
        <taxon>eudicotyledons</taxon>
        <taxon>Gunneridae</taxon>
        <taxon>Pentapetalae</taxon>
        <taxon>asterids</taxon>
        <taxon>campanulids</taxon>
        <taxon>Asterales</taxon>
        <taxon>Asteraceae</taxon>
        <taxon>Carduoideae</taxon>
        <taxon>Cardueae</taxon>
        <taxon>Arctiinae</taxon>
        <taxon>Arctium</taxon>
    </lineage>
</organism>
<name>A0ACB9C0R9_ARCLA</name>
<dbReference type="EMBL" id="CM042051">
    <property type="protein sequence ID" value="KAI3727794.1"/>
    <property type="molecule type" value="Genomic_DNA"/>
</dbReference>
<gene>
    <name evidence="1" type="ORF">L6452_16414</name>
</gene>
<protein>
    <submittedName>
        <fullName evidence="1">Uncharacterized protein</fullName>
    </submittedName>
</protein>
<evidence type="ECO:0000313" key="1">
    <source>
        <dbReference type="EMBL" id="KAI3727794.1"/>
    </source>
</evidence>
<accession>A0ACB9C0R9</accession>
<comment type="caution">
    <text evidence="1">The sequence shown here is derived from an EMBL/GenBank/DDBJ whole genome shotgun (WGS) entry which is preliminary data.</text>
</comment>
<reference evidence="1 2" key="2">
    <citation type="journal article" date="2022" name="Mol. Ecol. Resour.">
        <title>The genomes of chicory, endive, great burdock and yacon provide insights into Asteraceae paleo-polyploidization history and plant inulin production.</title>
        <authorList>
            <person name="Fan W."/>
            <person name="Wang S."/>
            <person name="Wang H."/>
            <person name="Wang A."/>
            <person name="Jiang F."/>
            <person name="Liu H."/>
            <person name="Zhao H."/>
            <person name="Xu D."/>
            <person name="Zhang Y."/>
        </authorList>
    </citation>
    <scope>NUCLEOTIDE SEQUENCE [LARGE SCALE GENOMIC DNA]</scope>
    <source>
        <strain evidence="2">cv. Niubang</strain>
    </source>
</reference>
<dbReference type="Proteomes" id="UP001055879">
    <property type="component" value="Linkage Group LG05"/>
</dbReference>
<reference evidence="2" key="1">
    <citation type="journal article" date="2022" name="Mol. Ecol. Resour.">
        <title>The genomes of chicory, endive, great burdock and yacon provide insights into Asteraceae palaeo-polyploidization history and plant inulin production.</title>
        <authorList>
            <person name="Fan W."/>
            <person name="Wang S."/>
            <person name="Wang H."/>
            <person name="Wang A."/>
            <person name="Jiang F."/>
            <person name="Liu H."/>
            <person name="Zhao H."/>
            <person name="Xu D."/>
            <person name="Zhang Y."/>
        </authorList>
    </citation>
    <scope>NUCLEOTIDE SEQUENCE [LARGE SCALE GENOMIC DNA]</scope>
    <source>
        <strain evidence="2">cv. Niubang</strain>
    </source>
</reference>
<evidence type="ECO:0000313" key="2">
    <source>
        <dbReference type="Proteomes" id="UP001055879"/>
    </source>
</evidence>
<sequence length="295" mass="32273">MATTPPPIPISAAFHARLRLLSSPPSSCSPPSLVVKCSINAIGDTESSKNLIKNGAGFKNFMLSAIADEQQLDENWNELDKATQRVEVEIQKNQETEARKKKMMMMMMMMEYINHLETKVSKIAELSEARAMMEEAEYGAMVTERKAMNKNKEKLESVKAATISAIVGTLASLPISLTHENDAFELTVSTAITIIACALYGATFRYAVRRDLDDFHLKTGTSAAFGIVKGVATLDGRPSLEHEAGSLLSHAFNGAVCVSENVLIFLFAAAGLDICYKMEILSPFPVERSVSRTKM</sequence>